<evidence type="ECO:0000256" key="5">
    <source>
        <dbReference type="ARBA" id="ARBA00022989"/>
    </source>
</evidence>
<comment type="caution">
    <text evidence="8">The sequence shown here is derived from an EMBL/GenBank/DDBJ whole genome shotgun (WGS) entry which is preliminary data.</text>
</comment>
<dbReference type="Pfam" id="PF02417">
    <property type="entry name" value="Chromate_transp"/>
    <property type="match status" value="1"/>
</dbReference>
<comment type="similarity">
    <text evidence="2">Belongs to the chromate ion transporter (CHR) (TC 2.A.51) family.</text>
</comment>
<organism evidence="8 9">
    <name type="scientific">Candidatus Cetobacterium colombiensis</name>
    <dbReference type="NCBI Taxonomy" id="3073100"/>
    <lineage>
        <taxon>Bacteria</taxon>
        <taxon>Fusobacteriati</taxon>
        <taxon>Fusobacteriota</taxon>
        <taxon>Fusobacteriia</taxon>
        <taxon>Fusobacteriales</taxon>
        <taxon>Fusobacteriaceae</taxon>
        <taxon>Cetobacterium</taxon>
    </lineage>
</organism>
<reference evidence="9" key="1">
    <citation type="submission" date="2023-07" db="EMBL/GenBank/DDBJ databases">
        <authorList>
            <person name="Colorado M.A."/>
            <person name="Villamil L.M."/>
            <person name="Melo J.F."/>
            <person name="Rodriguez J.A."/>
            <person name="Ruiz R.Y."/>
        </authorList>
    </citation>
    <scope>NUCLEOTIDE SEQUENCE [LARGE SCALE GENOMIC DNA]</scope>
    <source>
        <strain evidence="9">C33</strain>
    </source>
</reference>
<evidence type="ECO:0000256" key="2">
    <source>
        <dbReference type="ARBA" id="ARBA00005262"/>
    </source>
</evidence>
<proteinExistence type="inferred from homology"/>
<evidence type="ECO:0000313" key="8">
    <source>
        <dbReference type="EMBL" id="MDX8336297.1"/>
    </source>
</evidence>
<evidence type="ECO:0000313" key="9">
    <source>
        <dbReference type="Proteomes" id="UP001279681"/>
    </source>
</evidence>
<keyword evidence="5 7" id="KW-1133">Transmembrane helix</keyword>
<protein>
    <submittedName>
        <fullName evidence="8">Chromate transporter</fullName>
    </submittedName>
</protein>
<feature type="transmembrane region" description="Helical" evidence="7">
    <location>
        <begin position="71"/>
        <end position="96"/>
    </location>
</feature>
<dbReference type="InterPro" id="IPR052518">
    <property type="entry name" value="CHR_Transporter"/>
</dbReference>
<dbReference type="Proteomes" id="UP001279681">
    <property type="component" value="Unassembled WGS sequence"/>
</dbReference>
<dbReference type="PANTHER" id="PTHR43663:SF1">
    <property type="entry name" value="CHROMATE TRANSPORTER"/>
    <property type="match status" value="1"/>
</dbReference>
<keyword evidence="6 7" id="KW-0472">Membrane</keyword>
<dbReference type="PANTHER" id="PTHR43663">
    <property type="entry name" value="CHROMATE TRANSPORT PROTEIN-RELATED"/>
    <property type="match status" value="1"/>
</dbReference>
<keyword evidence="3" id="KW-1003">Cell membrane</keyword>
<evidence type="ECO:0000256" key="7">
    <source>
        <dbReference type="SAM" id="Phobius"/>
    </source>
</evidence>
<dbReference type="EMBL" id="JAVIKH010000008">
    <property type="protein sequence ID" value="MDX8336297.1"/>
    <property type="molecule type" value="Genomic_DNA"/>
</dbReference>
<keyword evidence="9" id="KW-1185">Reference proteome</keyword>
<evidence type="ECO:0000256" key="3">
    <source>
        <dbReference type="ARBA" id="ARBA00022475"/>
    </source>
</evidence>
<feature type="transmembrane region" description="Helical" evidence="7">
    <location>
        <begin position="108"/>
        <end position="127"/>
    </location>
</feature>
<evidence type="ECO:0000256" key="1">
    <source>
        <dbReference type="ARBA" id="ARBA00004651"/>
    </source>
</evidence>
<feature type="transmembrane region" description="Helical" evidence="7">
    <location>
        <begin position="139"/>
        <end position="172"/>
    </location>
</feature>
<comment type="subcellular location">
    <subcellularLocation>
        <location evidence="1">Cell membrane</location>
        <topology evidence="1">Multi-pass membrane protein</topology>
    </subcellularLocation>
</comment>
<dbReference type="InterPro" id="IPR003370">
    <property type="entry name" value="Chromate_transpt"/>
</dbReference>
<evidence type="ECO:0000256" key="6">
    <source>
        <dbReference type="ARBA" id="ARBA00023136"/>
    </source>
</evidence>
<dbReference type="RefSeq" id="WP_320313701.1">
    <property type="nucleotide sequence ID" value="NZ_JAVIKH010000008.1"/>
</dbReference>
<gene>
    <name evidence="8" type="ORF">RFV38_07290</name>
</gene>
<accession>A0ABU4W9T9</accession>
<name>A0ABU4W9T9_9FUSO</name>
<sequence length="176" mass="19441">MLELFITFFKIGMFTFGGGYAMIPLIEREIIYEKKWIDRDELLEIISISQMTPGPIAINAATFIGKKRYGIFGSIAATLGVIAPSLLVIIIISAFFTKSFLNPTMQKLFIGLRAGIAALILSSVIKLSKNTLIDKFSSAIFLISLLGLILFNVSPIFLILFFGIGCIIFFTIKEGK</sequence>
<feature type="transmembrane region" description="Helical" evidence="7">
    <location>
        <begin position="6"/>
        <end position="26"/>
    </location>
</feature>
<keyword evidence="4 7" id="KW-0812">Transmembrane</keyword>
<evidence type="ECO:0000256" key="4">
    <source>
        <dbReference type="ARBA" id="ARBA00022692"/>
    </source>
</evidence>